<evidence type="ECO:0000256" key="2">
    <source>
        <dbReference type="SAM" id="Phobius"/>
    </source>
</evidence>
<dbReference type="NCBIfam" id="TIGR03769">
    <property type="entry name" value="P_ac_wall_RPT"/>
    <property type="match status" value="4"/>
</dbReference>
<feature type="region of interest" description="Disordered" evidence="1">
    <location>
        <begin position="245"/>
        <end position="320"/>
    </location>
</feature>
<protein>
    <submittedName>
        <fullName evidence="4">Surface-anchored protein</fullName>
    </submittedName>
</protein>
<feature type="transmembrane region" description="Helical" evidence="2">
    <location>
        <begin position="1134"/>
        <end position="1154"/>
    </location>
</feature>
<feature type="compositionally biased region" description="Low complexity" evidence="1">
    <location>
        <begin position="871"/>
        <end position="899"/>
    </location>
</feature>
<feature type="compositionally biased region" description="Acidic residues" evidence="1">
    <location>
        <begin position="254"/>
        <end position="298"/>
    </location>
</feature>
<feature type="region of interest" description="Disordered" evidence="1">
    <location>
        <begin position="502"/>
        <end position="542"/>
    </location>
</feature>
<dbReference type="EMBL" id="JACHMK010000001">
    <property type="protein sequence ID" value="MBB6333845.1"/>
    <property type="molecule type" value="Genomic_DNA"/>
</dbReference>
<reference evidence="4" key="1">
    <citation type="submission" date="2020-08" db="EMBL/GenBank/DDBJ databases">
        <title>Sequencing the genomes of 1000 actinobacteria strains.</title>
        <authorList>
            <person name="Klenk H.-P."/>
        </authorList>
    </citation>
    <scope>NUCLEOTIDE SEQUENCE</scope>
    <source>
        <strain evidence="4">DSM 10695</strain>
    </source>
</reference>
<dbReference type="Proteomes" id="UP000617426">
    <property type="component" value="Unassembled WGS sequence"/>
</dbReference>
<feature type="region of interest" description="Disordered" evidence="1">
    <location>
        <begin position="837"/>
        <end position="932"/>
    </location>
</feature>
<proteinExistence type="predicted"/>
<dbReference type="InterPro" id="IPR022435">
    <property type="entry name" value="Surface-anchored_actinobac"/>
</dbReference>
<feature type="compositionally biased region" description="Low complexity" evidence="1">
    <location>
        <begin position="509"/>
        <end position="519"/>
    </location>
</feature>
<name>A0A923IX78_9ACTO</name>
<evidence type="ECO:0000256" key="1">
    <source>
        <dbReference type="SAM" id="MobiDB-lite"/>
    </source>
</evidence>
<gene>
    <name evidence="4" type="ORF">HD592_000410</name>
</gene>
<accession>A0A923IX78</accession>
<evidence type="ECO:0000313" key="4">
    <source>
        <dbReference type="EMBL" id="MBB6333845.1"/>
    </source>
</evidence>
<dbReference type="RefSeq" id="WP_184451506.1">
    <property type="nucleotide sequence ID" value="NZ_JACHMK010000001.1"/>
</dbReference>
<feature type="signal peptide" evidence="3">
    <location>
        <begin position="1"/>
        <end position="28"/>
    </location>
</feature>
<evidence type="ECO:0000313" key="5">
    <source>
        <dbReference type="Proteomes" id="UP000617426"/>
    </source>
</evidence>
<evidence type="ECO:0000256" key="3">
    <source>
        <dbReference type="SAM" id="SignalP"/>
    </source>
</evidence>
<feature type="compositionally biased region" description="Low complexity" evidence="1">
    <location>
        <begin position="310"/>
        <end position="320"/>
    </location>
</feature>
<keyword evidence="5" id="KW-1185">Reference proteome</keyword>
<organism evidence="4 5">
    <name type="scientific">Schaalia hyovaginalis</name>
    <dbReference type="NCBI Taxonomy" id="29316"/>
    <lineage>
        <taxon>Bacteria</taxon>
        <taxon>Bacillati</taxon>
        <taxon>Actinomycetota</taxon>
        <taxon>Actinomycetes</taxon>
        <taxon>Actinomycetales</taxon>
        <taxon>Actinomycetaceae</taxon>
        <taxon>Schaalia</taxon>
    </lineage>
</organism>
<dbReference type="NCBIfam" id="NF038134">
    <property type="entry name" value="choice_anch_M"/>
    <property type="match status" value="4"/>
</dbReference>
<keyword evidence="3" id="KW-0732">Signal</keyword>
<keyword evidence="2" id="KW-0812">Transmembrane</keyword>
<dbReference type="AlphaFoldDB" id="A0A923IX78"/>
<comment type="caution">
    <text evidence="4">The sequence shown here is derived from an EMBL/GenBank/DDBJ whole genome shotgun (WGS) entry which is preliminary data.</text>
</comment>
<sequence length="1162" mass="121573">MIFTKSRIAAGLLACAVAVSMLAPPAQASERLDIDAGHTDAFYIETASGAPKVLVNNGIQNQKHNPDDVAFVISADTYGRYEPFAPYLDRGNVGYYTASENANYFEPGWSAPSFRENGFSSVRIDFTSVQGPGDVAIMGNRLSSEEPFAKFLIPTERIGEITALGNQLQDSKALEGFGTSGIPNGTYYVEPGVSLPVFGHTHAHWFFTAAGEYRLQAKAVGVKSSGETVESAPFTTVFKVKQTSLAEPPVITGNEDDADDNTGSDESEDEPDSDSDDSGTDSDDADSDDADSDSDSDEPSGKPEGGSPSGSGSYSPISTPVTFKSGHMDAFYIGTRGGTPQLFLKEDVSASEPTARVPSSVTMVFVKERYEKTGNFKGSIQETAGYHSNAKSRTMSIYSPGWSIDDYAGNGFSKAEVRFTSVEGPGRIVLTGTQTIQGTLPPVLTNNSPYLTAGAVLPVSGHTHGYWLFSRPGTYTVKAQAVATKADGSGELKSPEETYTFIVEPNPADPSVGSGDSPSPDQPDSDDDEPSLEIRTPGASITPGATVEVLAKGFTPDSRIEAALTALSTPFTRTPLVSDVPVGKDGKATLSLALPASLKPGMYNLSAGPVGEDPTAFSVMNVASSSKPITPVPSTPEDLGPSPKTIGAVDEKVEISHGHLDLFTAIAKNGLLYLVAKDDSKGTPVLRDPADVTLRIGQNSFISFDKQIAPNLPKSGYFLDAGGLKQQEMLFPGWDTNGVRPDFEAVDFEILSMSAPEGAKAYMFNTKTFGGVTPAFTNGKLEIGAGSVIRQAHPAHVHTNWLFSAPGTYTMKVRAKAKALNGSGEALSRVATYTWKVGDDKAPEPEKKPESEKKPSPDSAAPAVEPPSPSVSPAGSTSASPTPSTSGGSARSSSAPSVAKAKCFPKQSGGSGADTLLPRIKDDRTSPGEWVDPQRLSFSISDAGKATVPMDIGAISKGSSVWMISMSQVAGVPWIGVNTQHPSLGEKAQGPTTFALTSFSGPGRLEVFEFGRGLSASVGSIWFSGGDGSASGSTTVAPNTHVHPNWVFTKPGRYELGITMTTRAKDGSELSGSTVLTIDVGSADGISDGHFDLGPSIGPAGSTTVWVDADGKPCTPDANDLAAAGLAHTGVSDLAQIQTAILALAFVGGALVMLRSRRLRRR</sequence>
<feature type="chain" id="PRO_5037551025" evidence="3">
    <location>
        <begin position="29"/>
        <end position="1162"/>
    </location>
</feature>
<feature type="compositionally biased region" description="Basic and acidic residues" evidence="1">
    <location>
        <begin position="837"/>
        <end position="856"/>
    </location>
</feature>
<keyword evidence="2" id="KW-1133">Transmembrane helix</keyword>
<keyword evidence="2" id="KW-0472">Membrane</keyword>